<sequence length="136" mass="15538">MLDNPRVNIKIKLSALWTSVVFCYLYGDYFELYVPEKVDSLITGVNVLDSPSKLLIASIILAIPSLMVALSILLNPRVNRFLNVFFGILFTLMMLLIGANSLTPWYSFYAFLAFLESLITILIVWLAWKWPREAVD</sequence>
<comment type="caution">
    <text evidence="2">The sequence shown here is derived from an EMBL/GenBank/DDBJ whole genome shotgun (WGS) entry which is preliminary data.</text>
</comment>
<evidence type="ECO:0000256" key="1">
    <source>
        <dbReference type="SAM" id="Phobius"/>
    </source>
</evidence>
<protein>
    <submittedName>
        <fullName evidence="2">DUF6326 family protein</fullName>
    </submittedName>
</protein>
<dbReference type="Pfam" id="PF19851">
    <property type="entry name" value="DUF6326"/>
    <property type="match status" value="1"/>
</dbReference>
<feature type="transmembrane region" description="Helical" evidence="1">
    <location>
        <begin position="81"/>
        <end position="102"/>
    </location>
</feature>
<feature type="transmembrane region" description="Helical" evidence="1">
    <location>
        <begin position="54"/>
        <end position="74"/>
    </location>
</feature>
<accession>A0ABW7N8Q3</accession>
<feature type="transmembrane region" description="Helical" evidence="1">
    <location>
        <begin position="108"/>
        <end position="128"/>
    </location>
</feature>
<dbReference type="Proteomes" id="UP001610063">
    <property type="component" value="Unassembled WGS sequence"/>
</dbReference>
<keyword evidence="1" id="KW-0812">Transmembrane</keyword>
<reference evidence="2 3" key="1">
    <citation type="journal article" date="2013" name="Int. J. Syst. Evol. Microbiol.">
        <title>Marinoscillum luteum sp. nov., isolated from marine sediment.</title>
        <authorList>
            <person name="Cha I.T."/>
            <person name="Park S.J."/>
            <person name="Kim S.J."/>
            <person name="Kim J.G."/>
            <person name="Jung M.Y."/>
            <person name="Shin K.S."/>
            <person name="Kwon K.K."/>
            <person name="Yang S.H."/>
            <person name="Seo Y.S."/>
            <person name="Rhee S.K."/>
        </authorList>
    </citation>
    <scope>NUCLEOTIDE SEQUENCE [LARGE SCALE GENOMIC DNA]</scope>
    <source>
        <strain evidence="2 3">KCTC 23939</strain>
    </source>
</reference>
<keyword evidence="1" id="KW-0472">Membrane</keyword>
<organism evidence="2 3">
    <name type="scientific">Marinoscillum luteum</name>
    <dbReference type="NCBI Taxonomy" id="861051"/>
    <lineage>
        <taxon>Bacteria</taxon>
        <taxon>Pseudomonadati</taxon>
        <taxon>Bacteroidota</taxon>
        <taxon>Cytophagia</taxon>
        <taxon>Cytophagales</taxon>
        <taxon>Reichenbachiellaceae</taxon>
        <taxon>Marinoscillum</taxon>
    </lineage>
</organism>
<name>A0ABW7N8Q3_9BACT</name>
<keyword evidence="1" id="KW-1133">Transmembrane helix</keyword>
<feature type="transmembrane region" description="Helical" evidence="1">
    <location>
        <begin position="12"/>
        <end position="34"/>
    </location>
</feature>
<proteinExistence type="predicted"/>
<keyword evidence="3" id="KW-1185">Reference proteome</keyword>
<gene>
    <name evidence="2" type="ORF">ACHKAR_10945</name>
</gene>
<evidence type="ECO:0000313" key="2">
    <source>
        <dbReference type="EMBL" id="MFH6983963.1"/>
    </source>
</evidence>
<dbReference type="InterPro" id="IPR046289">
    <property type="entry name" value="DUF6326"/>
</dbReference>
<evidence type="ECO:0000313" key="3">
    <source>
        <dbReference type="Proteomes" id="UP001610063"/>
    </source>
</evidence>
<dbReference type="RefSeq" id="WP_395417457.1">
    <property type="nucleotide sequence ID" value="NZ_JBIPKE010000016.1"/>
</dbReference>
<dbReference type="EMBL" id="JBIPKE010000016">
    <property type="protein sequence ID" value="MFH6983963.1"/>
    <property type="molecule type" value="Genomic_DNA"/>
</dbReference>